<dbReference type="Gene3D" id="1.10.443.10">
    <property type="entry name" value="Intergrase catalytic core"/>
    <property type="match status" value="1"/>
</dbReference>
<evidence type="ECO:0000256" key="3">
    <source>
        <dbReference type="ARBA" id="ARBA00023172"/>
    </source>
</evidence>
<dbReference type="RefSeq" id="WP_231440124.1">
    <property type="nucleotide sequence ID" value="NZ_JAJOMB010000003.1"/>
</dbReference>
<feature type="domain" description="Tyr recombinase" evidence="4">
    <location>
        <begin position="177"/>
        <end position="449"/>
    </location>
</feature>
<name>A0A9X1SYF3_9ACTN</name>
<evidence type="ECO:0000256" key="2">
    <source>
        <dbReference type="ARBA" id="ARBA00023125"/>
    </source>
</evidence>
<dbReference type="Proteomes" id="UP001138997">
    <property type="component" value="Unassembled WGS sequence"/>
</dbReference>
<sequence length="470" mass="52402">MATGQSEGSVYQLKSGKNAGKWVGAVVTGWRDGKPIRATRMRDTEDEAKKALRDVLNDRDNDKLPTPTTWTYGPWLLTEWLAHAKKDPRISHSTWIKYEQAARIHVAPVAGNRLVYRLKPEHMQGVLDHMEENGLSASSRLAAWVVMGKSLDCAIDRGLRKDNPVRSRSVTRPIPKRRPINVPAKTAIATLYAAIEGVRLEARWRLLFDVGPRQGETLGLEWAAVDLSNPQSAVIRIAQQLVKWPGSHGCGQGSPDPDRPRKLLYPCGQRRTNLCPKGTPSYLAIKEPKTDSGSRTVPLTPDTCHVFSALKRLQAKERLIAGDAYKRWMLIPVKRGPELDHYRVAAYDETMLKASPRGARIRLFDPVFANDDGRLINPFADWKAWCALLDSVDLDHTNPHAGRHAAVREMLDAGVSLPDVSDLIGHGNYAFTKNVYGHWSPEVADTARDKLAAHHARRTGKGAPGRRRRV</sequence>
<organism evidence="5 6">
    <name type="scientific">Kineosporia babensis</name>
    <dbReference type="NCBI Taxonomy" id="499548"/>
    <lineage>
        <taxon>Bacteria</taxon>
        <taxon>Bacillati</taxon>
        <taxon>Actinomycetota</taxon>
        <taxon>Actinomycetes</taxon>
        <taxon>Kineosporiales</taxon>
        <taxon>Kineosporiaceae</taxon>
        <taxon>Kineosporia</taxon>
    </lineage>
</organism>
<keyword evidence="6" id="KW-1185">Reference proteome</keyword>
<dbReference type="SUPFAM" id="SSF56349">
    <property type="entry name" value="DNA breaking-rejoining enzymes"/>
    <property type="match status" value="1"/>
</dbReference>
<gene>
    <name evidence="5" type="ORF">LR394_08575</name>
</gene>
<keyword evidence="1" id="KW-0229">DNA integration</keyword>
<keyword evidence="3" id="KW-0233">DNA recombination</keyword>
<protein>
    <submittedName>
        <fullName evidence="5">Site-specific integrase</fullName>
    </submittedName>
</protein>
<keyword evidence="2" id="KW-0238">DNA-binding</keyword>
<accession>A0A9X1SYF3</accession>
<dbReference type="InterPro" id="IPR002104">
    <property type="entry name" value="Integrase_catalytic"/>
</dbReference>
<reference evidence="5" key="1">
    <citation type="submission" date="2021-11" db="EMBL/GenBank/DDBJ databases">
        <title>Streptomyces corallinus and Kineosporia corallina sp. nov., two new coral-derived marine actinobacteria.</title>
        <authorList>
            <person name="Buangrab K."/>
            <person name="Sutthacheep M."/>
            <person name="Yeemin T."/>
            <person name="Harunari E."/>
            <person name="Igarashi Y."/>
            <person name="Sripreechasak P."/>
            <person name="Kanchanasin P."/>
            <person name="Tanasupawat S."/>
            <person name="Phongsopitanun W."/>
        </authorList>
    </citation>
    <scope>NUCLEOTIDE SEQUENCE</scope>
    <source>
        <strain evidence="5">JCM 31032</strain>
    </source>
</reference>
<dbReference type="EMBL" id="JAJOMB010000003">
    <property type="protein sequence ID" value="MCD5310948.1"/>
    <property type="molecule type" value="Genomic_DNA"/>
</dbReference>
<dbReference type="InterPro" id="IPR004107">
    <property type="entry name" value="Integrase_SAM-like_N"/>
</dbReference>
<comment type="caution">
    <text evidence="5">The sequence shown here is derived from an EMBL/GenBank/DDBJ whole genome shotgun (WGS) entry which is preliminary data.</text>
</comment>
<dbReference type="Pfam" id="PF14659">
    <property type="entry name" value="Phage_int_SAM_3"/>
    <property type="match status" value="1"/>
</dbReference>
<dbReference type="Gene3D" id="1.10.150.130">
    <property type="match status" value="1"/>
</dbReference>
<proteinExistence type="predicted"/>
<dbReference type="AlphaFoldDB" id="A0A9X1SYF3"/>
<evidence type="ECO:0000313" key="5">
    <source>
        <dbReference type="EMBL" id="MCD5310948.1"/>
    </source>
</evidence>
<evidence type="ECO:0000256" key="1">
    <source>
        <dbReference type="ARBA" id="ARBA00022908"/>
    </source>
</evidence>
<dbReference type="PROSITE" id="PS51898">
    <property type="entry name" value="TYR_RECOMBINASE"/>
    <property type="match status" value="1"/>
</dbReference>
<dbReference type="Pfam" id="PF00589">
    <property type="entry name" value="Phage_integrase"/>
    <property type="match status" value="1"/>
</dbReference>
<dbReference type="InterPro" id="IPR010998">
    <property type="entry name" value="Integrase_recombinase_N"/>
</dbReference>
<dbReference type="InterPro" id="IPR013762">
    <property type="entry name" value="Integrase-like_cat_sf"/>
</dbReference>
<dbReference type="GO" id="GO:0006310">
    <property type="term" value="P:DNA recombination"/>
    <property type="evidence" value="ECO:0007669"/>
    <property type="project" value="UniProtKB-KW"/>
</dbReference>
<dbReference type="GO" id="GO:0003677">
    <property type="term" value="F:DNA binding"/>
    <property type="evidence" value="ECO:0007669"/>
    <property type="project" value="UniProtKB-KW"/>
</dbReference>
<dbReference type="GO" id="GO:0015074">
    <property type="term" value="P:DNA integration"/>
    <property type="evidence" value="ECO:0007669"/>
    <property type="project" value="UniProtKB-KW"/>
</dbReference>
<evidence type="ECO:0000313" key="6">
    <source>
        <dbReference type="Proteomes" id="UP001138997"/>
    </source>
</evidence>
<evidence type="ECO:0000259" key="4">
    <source>
        <dbReference type="PROSITE" id="PS51898"/>
    </source>
</evidence>
<dbReference type="InterPro" id="IPR011010">
    <property type="entry name" value="DNA_brk_join_enz"/>
</dbReference>